<dbReference type="Proteomes" id="UP000316079">
    <property type="component" value="Unassembled WGS sequence"/>
</dbReference>
<gene>
    <name evidence="4" type="ORF">DNTS_012302</name>
</gene>
<evidence type="ECO:0000313" key="5">
    <source>
        <dbReference type="Proteomes" id="UP000316079"/>
    </source>
</evidence>
<name>A0A553RHI1_9TELE</name>
<dbReference type="SUPFAM" id="SSF49265">
    <property type="entry name" value="Fibronectin type III"/>
    <property type="match status" value="1"/>
</dbReference>
<dbReference type="PANTHER" id="PTHR46708:SF2">
    <property type="entry name" value="FIBRONECTIN TYPE-III DOMAIN-CONTAINING PROTEIN"/>
    <property type="match status" value="1"/>
</dbReference>
<dbReference type="AlphaFoldDB" id="A0A553RHI1"/>
<evidence type="ECO:0000313" key="4">
    <source>
        <dbReference type="EMBL" id="TRZ01643.1"/>
    </source>
</evidence>
<dbReference type="OrthoDB" id="9972657at2759"/>
<evidence type="ECO:0000259" key="3">
    <source>
        <dbReference type="PROSITE" id="PS50853"/>
    </source>
</evidence>
<dbReference type="PANTHER" id="PTHR46708">
    <property type="entry name" value="TENASCIN"/>
    <property type="match status" value="1"/>
</dbReference>
<evidence type="ECO:0000256" key="1">
    <source>
        <dbReference type="ARBA" id="ARBA00022737"/>
    </source>
</evidence>
<dbReference type="InterPro" id="IPR050991">
    <property type="entry name" value="ECM_Regulatory_Proteins"/>
</dbReference>
<feature type="compositionally biased region" description="Polar residues" evidence="2">
    <location>
        <begin position="129"/>
        <end position="154"/>
    </location>
</feature>
<protein>
    <recommendedName>
        <fullName evidence="3">Fibronectin type-III domain-containing protein</fullName>
    </recommendedName>
</protein>
<dbReference type="Pfam" id="PF00041">
    <property type="entry name" value="fn3"/>
    <property type="match status" value="1"/>
</dbReference>
<proteinExistence type="predicted"/>
<dbReference type="PROSITE" id="PS50853">
    <property type="entry name" value="FN3"/>
    <property type="match status" value="1"/>
</dbReference>
<comment type="caution">
    <text evidence="4">The sequence shown here is derived from an EMBL/GenBank/DDBJ whole genome shotgun (WGS) entry which is preliminary data.</text>
</comment>
<feature type="domain" description="Fibronectin type-III" evidence="3">
    <location>
        <begin position="35"/>
        <end position="127"/>
    </location>
</feature>
<reference evidence="4 5" key="1">
    <citation type="journal article" date="2019" name="Sci. Data">
        <title>Hybrid genome assembly and annotation of Danionella translucida.</title>
        <authorList>
            <person name="Kadobianskyi M."/>
            <person name="Schulze L."/>
            <person name="Schuelke M."/>
            <person name="Judkewitz B."/>
        </authorList>
    </citation>
    <scope>NUCLEOTIDE SEQUENCE [LARGE SCALE GENOMIC DNA]</scope>
    <source>
        <strain evidence="4 5">Bolton</strain>
    </source>
</reference>
<organism evidence="4 5">
    <name type="scientific">Danionella cerebrum</name>
    <dbReference type="NCBI Taxonomy" id="2873325"/>
    <lineage>
        <taxon>Eukaryota</taxon>
        <taxon>Metazoa</taxon>
        <taxon>Chordata</taxon>
        <taxon>Craniata</taxon>
        <taxon>Vertebrata</taxon>
        <taxon>Euteleostomi</taxon>
        <taxon>Actinopterygii</taxon>
        <taxon>Neopterygii</taxon>
        <taxon>Teleostei</taxon>
        <taxon>Ostariophysi</taxon>
        <taxon>Cypriniformes</taxon>
        <taxon>Danionidae</taxon>
        <taxon>Danioninae</taxon>
        <taxon>Danionella</taxon>
    </lineage>
</organism>
<keyword evidence="1" id="KW-0677">Repeat</keyword>
<feature type="region of interest" description="Disordered" evidence="2">
    <location>
        <begin position="1"/>
        <end position="20"/>
    </location>
</feature>
<sequence length="235" mass="26495">MYTVDIITQSGLHPEDLPSTSKSAGPLHFWTRPLPPQNLSLSHITSTSARITWDYHPQSPPDGFVVNITRGQSTRSRFLPDGTLGMYIFRDLVPRQHYRLALTALRKTQQDNIQSVPQHLAFTTLPVVKSQSRGDSPQRGQNNQLGQKVTQVQDGGTDEHAEIWQPSMSRIYRYTELIDGRGKITARFGKLPHKTIKHRTKPDPPIKFEKLEETTNKISLALEIPEESIKSQPGG</sequence>
<dbReference type="InterPro" id="IPR013783">
    <property type="entry name" value="Ig-like_fold"/>
</dbReference>
<evidence type="ECO:0000256" key="2">
    <source>
        <dbReference type="SAM" id="MobiDB-lite"/>
    </source>
</evidence>
<dbReference type="EMBL" id="SRMA01024061">
    <property type="protein sequence ID" value="TRZ01643.1"/>
    <property type="molecule type" value="Genomic_DNA"/>
</dbReference>
<dbReference type="InterPro" id="IPR036116">
    <property type="entry name" value="FN3_sf"/>
</dbReference>
<accession>A0A553RHI1</accession>
<feature type="region of interest" description="Disordered" evidence="2">
    <location>
        <begin position="128"/>
        <end position="164"/>
    </location>
</feature>
<dbReference type="CDD" id="cd00063">
    <property type="entry name" value="FN3"/>
    <property type="match status" value="1"/>
</dbReference>
<keyword evidence="5" id="KW-1185">Reference proteome</keyword>
<dbReference type="InterPro" id="IPR003961">
    <property type="entry name" value="FN3_dom"/>
</dbReference>
<feature type="compositionally biased region" description="Polar residues" evidence="2">
    <location>
        <begin position="1"/>
        <end position="11"/>
    </location>
</feature>
<dbReference type="Gene3D" id="2.60.40.10">
    <property type="entry name" value="Immunoglobulins"/>
    <property type="match status" value="1"/>
</dbReference>
<dbReference type="SMART" id="SM00060">
    <property type="entry name" value="FN3"/>
    <property type="match status" value="1"/>
</dbReference>
<dbReference type="STRING" id="623744.A0A553RHI1"/>